<evidence type="ECO:0000256" key="5">
    <source>
        <dbReference type="ARBA" id="ARBA00022692"/>
    </source>
</evidence>
<organism evidence="10 11">
    <name type="scientific">Cohnella hongkongensis</name>
    <dbReference type="NCBI Taxonomy" id="178337"/>
    <lineage>
        <taxon>Bacteria</taxon>
        <taxon>Bacillati</taxon>
        <taxon>Bacillota</taxon>
        <taxon>Bacilli</taxon>
        <taxon>Bacillales</taxon>
        <taxon>Paenibacillaceae</taxon>
        <taxon>Cohnella</taxon>
    </lineage>
</organism>
<dbReference type="InterPro" id="IPR037294">
    <property type="entry name" value="ABC_BtuC-like"/>
</dbReference>
<evidence type="ECO:0000256" key="8">
    <source>
        <dbReference type="RuleBase" id="RU003943"/>
    </source>
</evidence>
<dbReference type="Proteomes" id="UP001596028">
    <property type="component" value="Unassembled WGS sequence"/>
</dbReference>
<evidence type="ECO:0000256" key="2">
    <source>
        <dbReference type="ARBA" id="ARBA00008034"/>
    </source>
</evidence>
<keyword evidence="5 8" id="KW-0812">Transmembrane</keyword>
<evidence type="ECO:0000256" key="7">
    <source>
        <dbReference type="ARBA" id="ARBA00023136"/>
    </source>
</evidence>
<dbReference type="EMBL" id="JBHSEP010000001">
    <property type="protein sequence ID" value="MFC4597175.1"/>
    <property type="molecule type" value="Genomic_DNA"/>
</dbReference>
<feature type="transmembrane region" description="Helical" evidence="9">
    <location>
        <begin position="198"/>
        <end position="221"/>
    </location>
</feature>
<reference evidence="11" key="1">
    <citation type="journal article" date="2019" name="Int. J. Syst. Evol. Microbiol.">
        <title>The Global Catalogue of Microorganisms (GCM) 10K type strain sequencing project: providing services to taxonomists for standard genome sequencing and annotation.</title>
        <authorList>
            <consortium name="The Broad Institute Genomics Platform"/>
            <consortium name="The Broad Institute Genome Sequencing Center for Infectious Disease"/>
            <person name="Wu L."/>
            <person name="Ma J."/>
        </authorList>
    </citation>
    <scope>NUCLEOTIDE SEQUENCE [LARGE SCALE GENOMIC DNA]</scope>
    <source>
        <strain evidence="11">CCUG 49571</strain>
    </source>
</reference>
<accession>A0ABV9F821</accession>
<comment type="subcellular location">
    <subcellularLocation>
        <location evidence="1 8">Cell membrane</location>
        <topology evidence="1 8">Multi-pass membrane protein</topology>
    </subcellularLocation>
</comment>
<keyword evidence="11" id="KW-1185">Reference proteome</keyword>
<feature type="transmembrane region" description="Helical" evidence="9">
    <location>
        <begin position="254"/>
        <end position="274"/>
    </location>
</feature>
<comment type="caution">
    <text evidence="10">The sequence shown here is derived from an EMBL/GenBank/DDBJ whole genome shotgun (WGS) entry which is preliminary data.</text>
</comment>
<feature type="transmembrane region" description="Helical" evidence="9">
    <location>
        <begin position="87"/>
        <end position="105"/>
    </location>
</feature>
<proteinExistence type="inferred from homology"/>
<dbReference type="RefSeq" id="WP_378092016.1">
    <property type="nucleotide sequence ID" value="NZ_JBHSEP010000001.1"/>
</dbReference>
<dbReference type="InterPro" id="IPR001626">
    <property type="entry name" value="ABC_TroCD"/>
</dbReference>
<feature type="transmembrane region" description="Helical" evidence="9">
    <location>
        <begin position="228"/>
        <end position="248"/>
    </location>
</feature>
<feature type="transmembrane region" description="Helical" evidence="9">
    <location>
        <begin position="57"/>
        <end position="75"/>
    </location>
</feature>
<dbReference type="Gene3D" id="1.10.3470.10">
    <property type="entry name" value="ABC transporter involved in vitamin B12 uptake, BtuC"/>
    <property type="match status" value="1"/>
</dbReference>
<feature type="transmembrane region" description="Helical" evidence="9">
    <location>
        <begin position="34"/>
        <end position="51"/>
    </location>
</feature>
<keyword evidence="4" id="KW-1003">Cell membrane</keyword>
<dbReference type="Pfam" id="PF00950">
    <property type="entry name" value="ABC-3"/>
    <property type="match status" value="1"/>
</dbReference>
<evidence type="ECO:0000313" key="10">
    <source>
        <dbReference type="EMBL" id="MFC4597175.1"/>
    </source>
</evidence>
<evidence type="ECO:0000256" key="3">
    <source>
        <dbReference type="ARBA" id="ARBA00022448"/>
    </source>
</evidence>
<feature type="transmembrane region" description="Helical" evidence="9">
    <location>
        <begin position="142"/>
        <end position="161"/>
    </location>
</feature>
<dbReference type="CDD" id="cd06550">
    <property type="entry name" value="TM_ABC_iron-siderophores_like"/>
    <property type="match status" value="1"/>
</dbReference>
<dbReference type="PANTHER" id="PTHR30477:SF8">
    <property type="entry name" value="METAL TRANSPORT SYSTEM MEMBRANE PROTEIN CT_070-RELATED"/>
    <property type="match status" value="1"/>
</dbReference>
<gene>
    <name evidence="10" type="ORF">ACFO3S_02890</name>
</gene>
<evidence type="ECO:0000313" key="11">
    <source>
        <dbReference type="Proteomes" id="UP001596028"/>
    </source>
</evidence>
<dbReference type="SUPFAM" id="SSF81345">
    <property type="entry name" value="ABC transporter involved in vitamin B12 uptake, BtuC"/>
    <property type="match status" value="1"/>
</dbReference>
<dbReference type="PANTHER" id="PTHR30477">
    <property type="entry name" value="ABC-TRANSPORTER METAL-BINDING PROTEIN"/>
    <property type="match status" value="1"/>
</dbReference>
<evidence type="ECO:0000256" key="9">
    <source>
        <dbReference type="SAM" id="Phobius"/>
    </source>
</evidence>
<feature type="transmembrane region" description="Helical" evidence="9">
    <location>
        <begin position="173"/>
        <end position="192"/>
    </location>
</feature>
<evidence type="ECO:0000256" key="6">
    <source>
        <dbReference type="ARBA" id="ARBA00022989"/>
    </source>
</evidence>
<keyword evidence="3 8" id="KW-0813">Transport</keyword>
<sequence>MSYAGWILLTASLVGISCGLVGSLLVLRRMAMMADAISHTVLLGIVTAYLVTRELSGVHMLIGAIVAGLLTAVLIQWLHSLGVQQEASIGVVFTSLFAIGVVLIATKVGNAHLDVQHTLMGEITFIPWEKIDLPGFGQVPEAVFMLSIVLIFVLVAIVGFYKEWKITSFDPALAASLGIPVVLMHYVFMGLVSVTTVAAFDAVGAIMVVAMLITPAAAAYLWTDRLAVMMALSGLFGVLSAVAGYYIAVWLDTSISGSMAFSTGLVFMISFVASPKHGLIAKRMRPTLTSN</sequence>
<name>A0ABV9F821_9BACL</name>
<comment type="similarity">
    <text evidence="2 8">Belongs to the ABC-3 integral membrane protein family.</text>
</comment>
<keyword evidence="7 9" id="KW-0472">Membrane</keyword>
<protein>
    <submittedName>
        <fullName evidence="10">Metal ABC transporter permease</fullName>
    </submittedName>
</protein>
<evidence type="ECO:0000256" key="1">
    <source>
        <dbReference type="ARBA" id="ARBA00004651"/>
    </source>
</evidence>
<keyword evidence="6 9" id="KW-1133">Transmembrane helix</keyword>
<evidence type="ECO:0000256" key="4">
    <source>
        <dbReference type="ARBA" id="ARBA00022475"/>
    </source>
</evidence>
<feature type="transmembrane region" description="Helical" evidence="9">
    <location>
        <begin position="6"/>
        <end position="27"/>
    </location>
</feature>